<reference evidence="2 3" key="1">
    <citation type="submission" date="2013-03" db="EMBL/GenBank/DDBJ databases">
        <title>Draft genome sequence of Gracibacillus halophilus YIM-C55.5, a moderately halophilic and thermophilic organism from the Xiaochaidamu salt lake.</title>
        <authorList>
            <person name="Sugumar T."/>
            <person name="Polireddy D.R."/>
            <person name="Antony A."/>
            <person name="Madhava Y.R."/>
            <person name="Sivakumar N."/>
        </authorList>
    </citation>
    <scope>NUCLEOTIDE SEQUENCE [LARGE SCALE GENOMIC DNA]</scope>
    <source>
        <strain evidence="2 3">YIM-C55.5</strain>
    </source>
</reference>
<proteinExistence type="predicted"/>
<dbReference type="InterPro" id="IPR029058">
    <property type="entry name" value="AB_hydrolase_fold"/>
</dbReference>
<dbReference type="InterPro" id="IPR051044">
    <property type="entry name" value="MAG_DAG_Lipase"/>
</dbReference>
<dbReference type="Pfam" id="PF12146">
    <property type="entry name" value="Hydrolase_4"/>
    <property type="match status" value="1"/>
</dbReference>
<evidence type="ECO:0000259" key="1">
    <source>
        <dbReference type="Pfam" id="PF12146"/>
    </source>
</evidence>
<dbReference type="PANTHER" id="PTHR11614">
    <property type="entry name" value="PHOSPHOLIPASE-RELATED"/>
    <property type="match status" value="1"/>
</dbReference>
<feature type="domain" description="Serine aminopeptidase S33" evidence="1">
    <location>
        <begin position="27"/>
        <end position="292"/>
    </location>
</feature>
<name>N4WR40_9BACI</name>
<dbReference type="AlphaFoldDB" id="N4WR40"/>
<dbReference type="Gene3D" id="3.40.50.1820">
    <property type="entry name" value="alpha/beta hydrolase"/>
    <property type="match status" value="1"/>
</dbReference>
<comment type="caution">
    <text evidence="2">The sequence shown here is derived from an EMBL/GenBank/DDBJ whole genome shotgun (WGS) entry which is preliminary data.</text>
</comment>
<accession>N4WR40</accession>
<dbReference type="InterPro" id="IPR022742">
    <property type="entry name" value="Hydrolase_4"/>
</dbReference>
<organism evidence="2 3">
    <name type="scientific">Gracilibacillus halophilus YIM-C55.5</name>
    <dbReference type="NCBI Taxonomy" id="1308866"/>
    <lineage>
        <taxon>Bacteria</taxon>
        <taxon>Bacillati</taxon>
        <taxon>Bacillota</taxon>
        <taxon>Bacilli</taxon>
        <taxon>Bacillales</taxon>
        <taxon>Bacillaceae</taxon>
        <taxon>Gracilibacillus</taxon>
    </lineage>
</organism>
<protein>
    <submittedName>
        <fullName evidence="2">Lipase</fullName>
    </submittedName>
</protein>
<dbReference type="EMBL" id="APML01000027">
    <property type="protein sequence ID" value="ENH96905.1"/>
    <property type="molecule type" value="Genomic_DNA"/>
</dbReference>
<evidence type="ECO:0000313" key="3">
    <source>
        <dbReference type="Proteomes" id="UP000012283"/>
    </source>
</evidence>
<keyword evidence="3" id="KW-1185">Reference proteome</keyword>
<dbReference type="eggNOG" id="COG2267">
    <property type="taxonomic scope" value="Bacteria"/>
</dbReference>
<dbReference type="Proteomes" id="UP000012283">
    <property type="component" value="Unassembled WGS sequence"/>
</dbReference>
<sequence>MDIQETWMTMSDQEQIFLKQWSSHQTKPKAIILLIHGMTEHIERYYHFAEHLISHGFVVYGYDQRGHGKTANDQQLTFGYLANTKGFERLTNDAIEVTDNLREKHPSLPVFVIAHSMGSFVARHYMTHPEAAMLSGVILLGTGMQPKPLLIIGKWLAKMLGKWKGKATPSPFMNQLTFLGYNKKVENNTSFDWLTRDQETIQAYIEDPLCGFIPTHQFFYDLYKGLQLIQQKDRAKHIPKDLPIYFLSGDADPVGQLGKGIKKTYHFYQSVGLSNLDLTIYPEARHELFNESNRFEVYQHVLSWLDKQMICAQKTHSV</sequence>
<dbReference type="SUPFAM" id="SSF53474">
    <property type="entry name" value="alpha/beta-Hydrolases"/>
    <property type="match status" value="1"/>
</dbReference>
<dbReference type="RefSeq" id="WP_003468157.1">
    <property type="nucleotide sequence ID" value="NZ_APML01000027.1"/>
</dbReference>
<gene>
    <name evidence="2" type="ORF">J416_08332</name>
</gene>
<dbReference type="STRING" id="1308866.J416_08332"/>
<dbReference type="PATRIC" id="fig|1308866.3.peg.1687"/>
<evidence type="ECO:0000313" key="2">
    <source>
        <dbReference type="EMBL" id="ENH96905.1"/>
    </source>
</evidence>